<keyword evidence="1" id="KW-1133">Transmembrane helix</keyword>
<dbReference type="EMBL" id="CM008049">
    <property type="protein sequence ID" value="PAN25302.1"/>
    <property type="molecule type" value="Genomic_DNA"/>
</dbReference>
<keyword evidence="1" id="KW-0472">Membrane</keyword>
<reference evidence="2" key="1">
    <citation type="submission" date="2018-04" db="EMBL/GenBank/DDBJ databases">
        <title>WGS assembly of Panicum hallii.</title>
        <authorList>
            <person name="Lovell J."/>
            <person name="Jenkins J."/>
            <person name="Lowry D."/>
            <person name="Mamidi S."/>
            <person name="Sreedasyam A."/>
            <person name="Weng X."/>
            <person name="Barry K."/>
            <person name="Bonette J."/>
            <person name="Campitelli B."/>
            <person name="Daum C."/>
            <person name="Gordon S."/>
            <person name="Gould B."/>
            <person name="Lipzen A."/>
            <person name="Macqueen A."/>
            <person name="Palacio-Mejia J."/>
            <person name="Plott C."/>
            <person name="Shakirov E."/>
            <person name="Shu S."/>
            <person name="Yoshinaga Y."/>
            <person name="Zane M."/>
            <person name="Rokhsar D."/>
            <person name="Grimwood J."/>
            <person name="Schmutz J."/>
            <person name="Juenger T."/>
        </authorList>
    </citation>
    <scope>NUCLEOTIDE SEQUENCE [LARGE SCALE GENOMIC DNA]</scope>
    <source>
        <strain evidence="2">FIL2</strain>
    </source>
</reference>
<proteinExistence type="predicted"/>
<organism evidence="2">
    <name type="scientific">Panicum hallii</name>
    <dbReference type="NCBI Taxonomy" id="206008"/>
    <lineage>
        <taxon>Eukaryota</taxon>
        <taxon>Viridiplantae</taxon>
        <taxon>Streptophyta</taxon>
        <taxon>Embryophyta</taxon>
        <taxon>Tracheophyta</taxon>
        <taxon>Spermatophyta</taxon>
        <taxon>Magnoliopsida</taxon>
        <taxon>Liliopsida</taxon>
        <taxon>Poales</taxon>
        <taxon>Poaceae</taxon>
        <taxon>PACMAD clade</taxon>
        <taxon>Panicoideae</taxon>
        <taxon>Panicodae</taxon>
        <taxon>Paniceae</taxon>
        <taxon>Panicinae</taxon>
        <taxon>Panicum</taxon>
        <taxon>Panicum sect. Panicum</taxon>
    </lineage>
</organism>
<feature type="transmembrane region" description="Helical" evidence="1">
    <location>
        <begin position="76"/>
        <end position="99"/>
    </location>
</feature>
<feature type="transmembrane region" description="Helical" evidence="1">
    <location>
        <begin position="111"/>
        <end position="132"/>
    </location>
</feature>
<accession>A0A2S3HL04</accession>
<sequence length="187" mass="19401">MNPAGVPSVHGRLCLPRFRLVLQMFAIRSIGSSHLLWLPSKLQRQGAEQGYFELELNPPLPPPSSRSPMADRVRMAIVLGVGGAAAGGPEAVRLLLAVAGRSAAADVATSAFLICAFTALVLGNLLLARFLRDARRNAEAHAPAPGTERFAKMTAAAALAAMFVVTACLLALPSIPAPGGAARSCLA</sequence>
<feature type="transmembrane region" description="Helical" evidence="1">
    <location>
        <begin position="153"/>
        <end position="172"/>
    </location>
</feature>
<keyword evidence="1" id="KW-0812">Transmembrane</keyword>
<dbReference type="AlphaFoldDB" id="A0A2S3HL04"/>
<evidence type="ECO:0000256" key="1">
    <source>
        <dbReference type="SAM" id="Phobius"/>
    </source>
</evidence>
<dbReference type="Gramene" id="PAN25302">
    <property type="protein sequence ID" value="PAN25302"/>
    <property type="gene ID" value="PAHAL_4G291100"/>
</dbReference>
<evidence type="ECO:0000313" key="2">
    <source>
        <dbReference type="EMBL" id="PAN25302.1"/>
    </source>
</evidence>
<protein>
    <submittedName>
        <fullName evidence="2">Uncharacterized protein</fullName>
    </submittedName>
</protein>
<dbReference type="Proteomes" id="UP000243499">
    <property type="component" value="Chromosome 4"/>
</dbReference>
<gene>
    <name evidence="2" type="ORF">PAHAL_4G291100</name>
</gene>
<name>A0A2S3HL04_9POAL</name>